<dbReference type="STRING" id="1237149.C900_01217"/>
<accession>L8JIF8</accession>
<dbReference type="NCBIfam" id="TIGR03696">
    <property type="entry name" value="Rhs_assc_core"/>
    <property type="match status" value="1"/>
</dbReference>
<organism evidence="1 2">
    <name type="scientific">Fulvivirga imtechensis AK7</name>
    <dbReference type="NCBI Taxonomy" id="1237149"/>
    <lineage>
        <taxon>Bacteria</taxon>
        <taxon>Pseudomonadati</taxon>
        <taxon>Bacteroidota</taxon>
        <taxon>Cytophagia</taxon>
        <taxon>Cytophagales</taxon>
        <taxon>Fulvivirgaceae</taxon>
        <taxon>Fulvivirga</taxon>
    </lineage>
</organism>
<protein>
    <recommendedName>
        <fullName evidence="3">RHS repeat-associated core domain-containing protein</fullName>
    </recommendedName>
</protein>
<dbReference type="eggNOG" id="COG3209">
    <property type="taxonomic scope" value="Bacteria"/>
</dbReference>
<evidence type="ECO:0000313" key="2">
    <source>
        <dbReference type="Proteomes" id="UP000011135"/>
    </source>
</evidence>
<reference evidence="1 2" key="1">
    <citation type="submission" date="2012-12" db="EMBL/GenBank/DDBJ databases">
        <title>Genome assembly of Fulvivirga imtechensis AK7.</title>
        <authorList>
            <person name="Nupur N."/>
            <person name="Khatri I."/>
            <person name="Kumar R."/>
            <person name="Subramanian S."/>
            <person name="Pinnaka A."/>
        </authorList>
    </citation>
    <scope>NUCLEOTIDE SEQUENCE [LARGE SCALE GENOMIC DNA]</scope>
    <source>
        <strain evidence="1 2">AK7</strain>
    </source>
</reference>
<evidence type="ECO:0008006" key="3">
    <source>
        <dbReference type="Google" id="ProtNLM"/>
    </source>
</evidence>
<name>L8JIF8_9BACT</name>
<dbReference type="EMBL" id="AMZN01000158">
    <property type="protein sequence ID" value="ELR68043.1"/>
    <property type="molecule type" value="Genomic_DNA"/>
</dbReference>
<dbReference type="InterPro" id="IPR022385">
    <property type="entry name" value="Rhs_assc_core"/>
</dbReference>
<sequence>MNGGTVEQQATYNSFDNALNDIGLLGTSNDSRPAAYLNYILFDEHMQFYQHGHVQIGTAANGAHEKLTLNDIVAEKAGFVYVYISSESAATHWVYFDDMKVTLNESPVIQEDDYYPFGLTFNSYQRVTADKNKYLYNQGTGDKQFKTERITDLDLNLDMTKLRMYDYAIGRFVQVDPLADQGGQESMSSYQYAFNDPIKNNDPLGDCVPCGIELIKTLTKYSAILSKAEAPAQRLISGTSGHVPSEVNMDSQSKKIAKVTSTANDINTVAETGKEVTKEVVKDVGEVADKGGEAISDAGLIASPFTGGSSLVLVPVGETVSATGKVTKMSVNLAEGDDDAAAKEAVNLGFGLLTNTATKTAINQSKKVGNITNATEEATQTSVLGGLGSMLNKIVNYFTEDEQD</sequence>
<proteinExistence type="predicted"/>
<dbReference type="AlphaFoldDB" id="L8JIF8"/>
<dbReference type="Gene3D" id="2.180.10.10">
    <property type="entry name" value="RHS repeat-associated core"/>
    <property type="match status" value="1"/>
</dbReference>
<dbReference type="Proteomes" id="UP000011135">
    <property type="component" value="Unassembled WGS sequence"/>
</dbReference>
<evidence type="ECO:0000313" key="1">
    <source>
        <dbReference type="EMBL" id="ELR68043.1"/>
    </source>
</evidence>
<keyword evidence="2" id="KW-1185">Reference proteome</keyword>
<comment type="caution">
    <text evidence="1">The sequence shown here is derived from an EMBL/GenBank/DDBJ whole genome shotgun (WGS) entry which is preliminary data.</text>
</comment>
<gene>
    <name evidence="1" type="ORF">C900_01217</name>
</gene>